<keyword evidence="2" id="KW-1185">Reference proteome</keyword>
<sequence>VLLFRKEYITSFDLLGLGPSTRREDSVVVTGHPGIGKTSFSYYVLLRRLSSEGPTALQLTDSCILFDKGGPQEFSRSPKHTVALAGSTAASREPCTAFQDAAKARVVRVIQTTSPAPKNWSRWHKEVSVNQYVMDYFSSEELNILEIYSVSTATCSDAFTTHGALLHATVCT</sequence>
<protein>
    <submittedName>
        <fullName evidence="1">Uncharacterized protein</fullName>
    </submittedName>
</protein>
<organism evidence="1 2">
    <name type="scientific">Lactarius akahatsu</name>
    <dbReference type="NCBI Taxonomy" id="416441"/>
    <lineage>
        <taxon>Eukaryota</taxon>
        <taxon>Fungi</taxon>
        <taxon>Dikarya</taxon>
        <taxon>Basidiomycota</taxon>
        <taxon>Agaricomycotina</taxon>
        <taxon>Agaricomycetes</taxon>
        <taxon>Russulales</taxon>
        <taxon>Russulaceae</taxon>
        <taxon>Lactarius</taxon>
    </lineage>
</organism>
<evidence type="ECO:0000313" key="1">
    <source>
        <dbReference type="EMBL" id="KAH8977452.1"/>
    </source>
</evidence>
<accession>A0AAD4L4F6</accession>
<proteinExistence type="predicted"/>
<evidence type="ECO:0000313" key="2">
    <source>
        <dbReference type="Proteomes" id="UP001201163"/>
    </source>
</evidence>
<feature type="non-terminal residue" evidence="1">
    <location>
        <position position="172"/>
    </location>
</feature>
<comment type="caution">
    <text evidence="1">The sequence shown here is derived from an EMBL/GenBank/DDBJ whole genome shotgun (WGS) entry which is preliminary data.</text>
</comment>
<dbReference type="AlphaFoldDB" id="A0AAD4L4F6"/>
<name>A0AAD4L4F6_9AGAM</name>
<reference evidence="1" key="1">
    <citation type="submission" date="2022-01" db="EMBL/GenBank/DDBJ databases">
        <title>Comparative genomics reveals a dynamic genome evolution in the ectomycorrhizal milk-cap (Lactarius) mushrooms.</title>
        <authorList>
            <consortium name="DOE Joint Genome Institute"/>
            <person name="Lebreton A."/>
            <person name="Tang N."/>
            <person name="Kuo A."/>
            <person name="LaButti K."/>
            <person name="Drula E."/>
            <person name="Barry K."/>
            <person name="Clum A."/>
            <person name="Lipzen A."/>
            <person name="Mousain D."/>
            <person name="Ng V."/>
            <person name="Wang R."/>
            <person name="Wang X."/>
            <person name="Dai Y."/>
            <person name="Henrissat B."/>
            <person name="Grigoriev I.V."/>
            <person name="Guerin-Laguette A."/>
            <person name="Yu F."/>
            <person name="Martin F.M."/>
        </authorList>
    </citation>
    <scope>NUCLEOTIDE SEQUENCE</scope>
    <source>
        <strain evidence="1">QP</strain>
    </source>
</reference>
<dbReference type="EMBL" id="JAKELL010000311">
    <property type="protein sequence ID" value="KAH8977452.1"/>
    <property type="molecule type" value="Genomic_DNA"/>
</dbReference>
<gene>
    <name evidence="1" type="ORF">EDB92DRAFT_1999640</name>
</gene>
<dbReference type="Proteomes" id="UP001201163">
    <property type="component" value="Unassembled WGS sequence"/>
</dbReference>